<sequence length="289" mass="33030">MKYKHNISGHLMILPCYVIYLFFVLLPVLMTVWFSFRDYDLFTQSNFVGIDNFTRLFTDPLFLVSVKNTFIYALGTIIPQILLGLLLAVLLNTNIPGRGFFRLAFYIPYLVSMVSVAMLWLWIYDPASGVLNRFVKFIGLPPQRWLFDMKLALSSLMVMGVWKMSGYNMIIYLAGLQQIPPQLYEAADIDGISGFRKFLHITIPLIQPTTFFLVVINTIQSFAVFEQVNIMTDGGPSNATTTIVHQMYERGFVDFQMGYASSMGVFLLLITILLTVFNFKYGREGQDLS</sequence>
<proteinExistence type="inferred from homology"/>
<evidence type="ECO:0000259" key="8">
    <source>
        <dbReference type="PROSITE" id="PS50928"/>
    </source>
</evidence>
<comment type="subcellular location">
    <subcellularLocation>
        <location evidence="1 7">Cell membrane</location>
        <topology evidence="1 7">Multi-pass membrane protein</topology>
    </subcellularLocation>
</comment>
<keyword evidence="6 7" id="KW-0472">Membrane</keyword>
<dbReference type="KEGG" id="ock:EXM22_16235"/>
<dbReference type="SUPFAM" id="SSF161098">
    <property type="entry name" value="MetI-like"/>
    <property type="match status" value="1"/>
</dbReference>
<keyword evidence="3" id="KW-1003">Cell membrane</keyword>
<evidence type="ECO:0000313" key="10">
    <source>
        <dbReference type="Proteomes" id="UP000324209"/>
    </source>
</evidence>
<keyword evidence="5 7" id="KW-1133">Transmembrane helix</keyword>
<dbReference type="PANTHER" id="PTHR30193">
    <property type="entry name" value="ABC TRANSPORTER PERMEASE PROTEIN"/>
    <property type="match status" value="1"/>
</dbReference>
<dbReference type="Proteomes" id="UP000324209">
    <property type="component" value="Chromosome"/>
</dbReference>
<dbReference type="CDD" id="cd06261">
    <property type="entry name" value="TM_PBP2"/>
    <property type="match status" value="1"/>
</dbReference>
<reference evidence="9 10" key="1">
    <citation type="submission" date="2019-02" db="EMBL/GenBank/DDBJ databases">
        <title>Complete Genome Sequence and Methylome Analysis of free living Spirochaetas.</title>
        <authorList>
            <person name="Fomenkov A."/>
            <person name="Dubinina G."/>
            <person name="Leshcheva N."/>
            <person name="Mikheeva N."/>
            <person name="Grabovich M."/>
            <person name="Vincze T."/>
            <person name="Roberts R.J."/>
        </authorList>
    </citation>
    <scope>NUCLEOTIDE SEQUENCE [LARGE SCALE GENOMIC DNA]</scope>
    <source>
        <strain evidence="9 10">K2</strain>
    </source>
</reference>
<protein>
    <submittedName>
        <fullName evidence="9">Sugar ABC transporter permease</fullName>
    </submittedName>
</protein>
<dbReference type="InterPro" id="IPR035906">
    <property type="entry name" value="MetI-like_sf"/>
</dbReference>
<evidence type="ECO:0000256" key="5">
    <source>
        <dbReference type="ARBA" id="ARBA00022989"/>
    </source>
</evidence>
<dbReference type="AlphaFoldDB" id="A0A5C1QNC5"/>
<feature type="transmembrane region" description="Helical" evidence="7">
    <location>
        <begin position="103"/>
        <end position="124"/>
    </location>
</feature>
<organism evidence="9 10">
    <name type="scientific">Oceanispirochaeta crateris</name>
    <dbReference type="NCBI Taxonomy" id="2518645"/>
    <lineage>
        <taxon>Bacteria</taxon>
        <taxon>Pseudomonadati</taxon>
        <taxon>Spirochaetota</taxon>
        <taxon>Spirochaetia</taxon>
        <taxon>Spirochaetales</taxon>
        <taxon>Spirochaetaceae</taxon>
        <taxon>Oceanispirochaeta</taxon>
    </lineage>
</organism>
<evidence type="ECO:0000313" key="9">
    <source>
        <dbReference type="EMBL" id="QEN09453.1"/>
    </source>
</evidence>
<evidence type="ECO:0000256" key="7">
    <source>
        <dbReference type="RuleBase" id="RU363032"/>
    </source>
</evidence>
<evidence type="ECO:0000256" key="1">
    <source>
        <dbReference type="ARBA" id="ARBA00004651"/>
    </source>
</evidence>
<dbReference type="GO" id="GO:0005886">
    <property type="term" value="C:plasma membrane"/>
    <property type="evidence" value="ECO:0007669"/>
    <property type="project" value="UniProtKB-SubCell"/>
</dbReference>
<accession>A0A5C1QNC5</accession>
<dbReference type="Gene3D" id="1.10.3720.10">
    <property type="entry name" value="MetI-like"/>
    <property type="match status" value="1"/>
</dbReference>
<dbReference type="PANTHER" id="PTHR30193:SF37">
    <property type="entry name" value="INNER MEMBRANE ABC TRANSPORTER PERMEASE PROTEIN YCJO"/>
    <property type="match status" value="1"/>
</dbReference>
<gene>
    <name evidence="9" type="ORF">EXM22_16235</name>
</gene>
<dbReference type="EMBL" id="CP036150">
    <property type="protein sequence ID" value="QEN09453.1"/>
    <property type="molecule type" value="Genomic_DNA"/>
</dbReference>
<dbReference type="InterPro" id="IPR051393">
    <property type="entry name" value="ABC_transporter_permease"/>
</dbReference>
<keyword evidence="4 7" id="KW-0812">Transmembrane</keyword>
<feature type="transmembrane region" description="Helical" evidence="7">
    <location>
        <begin position="257"/>
        <end position="279"/>
    </location>
</feature>
<dbReference type="PROSITE" id="PS50928">
    <property type="entry name" value="ABC_TM1"/>
    <property type="match status" value="1"/>
</dbReference>
<keyword evidence="10" id="KW-1185">Reference proteome</keyword>
<dbReference type="RefSeq" id="WP_149487528.1">
    <property type="nucleotide sequence ID" value="NZ_CP036150.1"/>
</dbReference>
<evidence type="ECO:0000256" key="6">
    <source>
        <dbReference type="ARBA" id="ARBA00023136"/>
    </source>
</evidence>
<dbReference type="InterPro" id="IPR000515">
    <property type="entry name" value="MetI-like"/>
</dbReference>
<dbReference type="GO" id="GO:0055085">
    <property type="term" value="P:transmembrane transport"/>
    <property type="evidence" value="ECO:0007669"/>
    <property type="project" value="InterPro"/>
</dbReference>
<keyword evidence="2 7" id="KW-0813">Transport</keyword>
<name>A0A5C1QNC5_9SPIO</name>
<dbReference type="Pfam" id="PF00528">
    <property type="entry name" value="BPD_transp_1"/>
    <property type="match status" value="1"/>
</dbReference>
<feature type="transmembrane region" description="Helical" evidence="7">
    <location>
        <begin position="205"/>
        <end position="225"/>
    </location>
</feature>
<feature type="domain" description="ABC transmembrane type-1" evidence="8">
    <location>
        <begin position="66"/>
        <end position="278"/>
    </location>
</feature>
<evidence type="ECO:0000256" key="2">
    <source>
        <dbReference type="ARBA" id="ARBA00022448"/>
    </source>
</evidence>
<evidence type="ECO:0000256" key="3">
    <source>
        <dbReference type="ARBA" id="ARBA00022475"/>
    </source>
</evidence>
<dbReference type="OrthoDB" id="368874at2"/>
<evidence type="ECO:0000256" key="4">
    <source>
        <dbReference type="ARBA" id="ARBA00022692"/>
    </source>
</evidence>
<comment type="similarity">
    <text evidence="7">Belongs to the binding-protein-dependent transport system permease family.</text>
</comment>
<feature type="transmembrane region" description="Helical" evidence="7">
    <location>
        <begin position="12"/>
        <end position="36"/>
    </location>
</feature>
<feature type="transmembrane region" description="Helical" evidence="7">
    <location>
        <begin position="70"/>
        <end position="91"/>
    </location>
</feature>